<proteinExistence type="predicted"/>
<protein>
    <submittedName>
        <fullName evidence="2">Uncharacterized protein</fullName>
    </submittedName>
</protein>
<reference evidence="2 3" key="1">
    <citation type="submission" date="2024-04" db="EMBL/GenBank/DDBJ databases">
        <authorList>
            <person name="Fracassetti M."/>
        </authorList>
    </citation>
    <scope>NUCLEOTIDE SEQUENCE [LARGE SCALE GENOMIC DNA]</scope>
</reference>
<evidence type="ECO:0000256" key="1">
    <source>
        <dbReference type="SAM" id="MobiDB-lite"/>
    </source>
</evidence>
<feature type="compositionally biased region" description="Polar residues" evidence="1">
    <location>
        <begin position="1"/>
        <end position="12"/>
    </location>
</feature>
<name>A0AAV2CCI0_9ROSI</name>
<evidence type="ECO:0000313" key="3">
    <source>
        <dbReference type="Proteomes" id="UP001497516"/>
    </source>
</evidence>
<feature type="region of interest" description="Disordered" evidence="1">
    <location>
        <begin position="1"/>
        <end position="71"/>
    </location>
</feature>
<dbReference type="Proteomes" id="UP001497516">
    <property type="component" value="Chromosome 1"/>
</dbReference>
<gene>
    <name evidence="2" type="ORF">LTRI10_LOCUS1755</name>
</gene>
<accession>A0AAV2CCI0</accession>
<organism evidence="2 3">
    <name type="scientific">Linum trigynum</name>
    <dbReference type="NCBI Taxonomy" id="586398"/>
    <lineage>
        <taxon>Eukaryota</taxon>
        <taxon>Viridiplantae</taxon>
        <taxon>Streptophyta</taxon>
        <taxon>Embryophyta</taxon>
        <taxon>Tracheophyta</taxon>
        <taxon>Spermatophyta</taxon>
        <taxon>Magnoliopsida</taxon>
        <taxon>eudicotyledons</taxon>
        <taxon>Gunneridae</taxon>
        <taxon>Pentapetalae</taxon>
        <taxon>rosids</taxon>
        <taxon>fabids</taxon>
        <taxon>Malpighiales</taxon>
        <taxon>Linaceae</taxon>
        <taxon>Linum</taxon>
    </lineage>
</organism>
<dbReference type="AlphaFoldDB" id="A0AAV2CCI0"/>
<evidence type="ECO:0000313" key="2">
    <source>
        <dbReference type="EMBL" id="CAL1353891.1"/>
    </source>
</evidence>
<dbReference type="EMBL" id="OZ034813">
    <property type="protein sequence ID" value="CAL1353891.1"/>
    <property type="molecule type" value="Genomic_DNA"/>
</dbReference>
<sequence>MAAAQQAKSSLPSVKEDQVTRAGRNPAADRTTKPPTQDQEGTAAIGNSVMVDRDCDGYEDDGSGDRGECCGGISQPAEHFKCCSHPPPARPAT</sequence>
<keyword evidence="3" id="KW-1185">Reference proteome</keyword>